<reference evidence="4" key="1">
    <citation type="journal article" date="2016" name="Genome Announc.">
        <title>Draft genome sequences of fungus Aspergillus calidoustus.</title>
        <authorList>
            <person name="Horn F."/>
            <person name="Linde J."/>
            <person name="Mattern D.J."/>
            <person name="Walther G."/>
            <person name="Guthke R."/>
            <person name="Scherlach K."/>
            <person name="Martin K."/>
            <person name="Brakhage A.A."/>
            <person name="Petzke L."/>
            <person name="Valiante V."/>
        </authorList>
    </citation>
    <scope>NUCLEOTIDE SEQUENCE [LARGE SCALE GENOMIC DNA]</scope>
    <source>
        <strain evidence="4">SF006504</strain>
    </source>
</reference>
<evidence type="ECO:0000256" key="1">
    <source>
        <dbReference type="ARBA" id="ARBA00009986"/>
    </source>
</evidence>
<evidence type="ECO:0008006" key="5">
    <source>
        <dbReference type="Google" id="ProtNLM"/>
    </source>
</evidence>
<dbReference type="OrthoDB" id="4815524at2759"/>
<dbReference type="OMA" id="NTMALEC"/>
<dbReference type="GO" id="GO:0005739">
    <property type="term" value="C:mitochondrion"/>
    <property type="evidence" value="ECO:0007669"/>
    <property type="project" value="TreeGrafter"/>
</dbReference>
<gene>
    <name evidence="3" type="ORF">ASPCAL09083</name>
</gene>
<accession>A0A0U5GVJ9</accession>
<dbReference type="InterPro" id="IPR010061">
    <property type="entry name" value="MeMal-semiAld_DH"/>
</dbReference>
<dbReference type="GO" id="GO:0006574">
    <property type="term" value="P:L-valine catabolic process"/>
    <property type="evidence" value="ECO:0007669"/>
    <property type="project" value="TreeGrafter"/>
</dbReference>
<evidence type="ECO:0000256" key="2">
    <source>
        <dbReference type="SAM" id="MobiDB-lite"/>
    </source>
</evidence>
<feature type="compositionally biased region" description="Pro residues" evidence="2">
    <location>
        <begin position="18"/>
        <end position="28"/>
    </location>
</feature>
<evidence type="ECO:0000313" key="3">
    <source>
        <dbReference type="EMBL" id="CEN62449.1"/>
    </source>
</evidence>
<organism evidence="3 4">
    <name type="scientific">Aspergillus calidoustus</name>
    <dbReference type="NCBI Taxonomy" id="454130"/>
    <lineage>
        <taxon>Eukaryota</taxon>
        <taxon>Fungi</taxon>
        <taxon>Dikarya</taxon>
        <taxon>Ascomycota</taxon>
        <taxon>Pezizomycotina</taxon>
        <taxon>Eurotiomycetes</taxon>
        <taxon>Eurotiomycetidae</taxon>
        <taxon>Eurotiales</taxon>
        <taxon>Aspergillaceae</taxon>
        <taxon>Aspergillus</taxon>
        <taxon>Aspergillus subgen. Nidulantes</taxon>
    </lineage>
</organism>
<comment type="similarity">
    <text evidence="1">Belongs to the aldehyde dehydrogenase family.</text>
</comment>
<feature type="region of interest" description="Disordered" evidence="2">
    <location>
        <begin position="220"/>
        <end position="260"/>
    </location>
</feature>
<dbReference type="GO" id="GO:0006210">
    <property type="term" value="P:thymine catabolic process"/>
    <property type="evidence" value="ECO:0007669"/>
    <property type="project" value="TreeGrafter"/>
</dbReference>
<dbReference type="AlphaFoldDB" id="A0A0U5GVJ9"/>
<dbReference type="EMBL" id="CDMC01000007">
    <property type="protein sequence ID" value="CEN62449.1"/>
    <property type="molecule type" value="Genomic_DNA"/>
</dbReference>
<dbReference type="PANTHER" id="PTHR43866">
    <property type="entry name" value="MALONATE-SEMIALDEHYDE DEHYDROGENASE"/>
    <property type="match status" value="1"/>
</dbReference>
<dbReference type="Proteomes" id="UP000054771">
    <property type="component" value="Unassembled WGS sequence"/>
</dbReference>
<dbReference type="GO" id="GO:0004491">
    <property type="term" value="F:methylmalonate-semialdehyde dehydrogenase (acylating, NAD) activity"/>
    <property type="evidence" value="ECO:0007669"/>
    <property type="project" value="InterPro"/>
</dbReference>
<dbReference type="STRING" id="454130.A0A0U5GVJ9"/>
<name>A0A0U5GVJ9_ASPCI</name>
<feature type="region of interest" description="Disordered" evidence="2">
    <location>
        <begin position="1"/>
        <end position="48"/>
    </location>
</feature>
<feature type="compositionally biased region" description="Low complexity" evidence="2">
    <location>
        <begin position="1"/>
        <end position="17"/>
    </location>
</feature>
<evidence type="ECO:0000313" key="4">
    <source>
        <dbReference type="Proteomes" id="UP000054771"/>
    </source>
</evidence>
<sequence>MEQPQLPQPQQQSQPQQPEQPPGQPPEPLANNYPVPLSSFPPLPPPPELLYRTETEAVQAIKSFAQDHHYAVITKRTNKGREGKVEAIYMTCDQGQVYQSTAKERQRNPSRRNGCPFNLRISYHKVDNLWHVKVRDGAHNHGPSPTPADHPSIRREEIQQKTQYIKALLDINMPPSQILKQLRHVDSTTVIQVRDIYNLRHRLYQGKIPVPAVTIAEYSQVAGKKRRRQDGSDNQSSEEASIPGPVEGGGPGIAQSPVAPATPVTPVAAAATAVPSQHNHMHNAHDFLFTSTMF</sequence>
<keyword evidence="4" id="KW-1185">Reference proteome</keyword>
<feature type="compositionally biased region" description="Pro residues" evidence="2">
    <location>
        <begin position="39"/>
        <end position="48"/>
    </location>
</feature>
<proteinExistence type="inferred from homology"/>
<protein>
    <recommendedName>
        <fullName evidence="5">FAR1 domain-containing protein</fullName>
    </recommendedName>
</protein>
<dbReference type="PANTHER" id="PTHR43866:SF3">
    <property type="entry name" value="METHYLMALONATE-SEMIALDEHYDE DEHYDROGENASE [ACYLATING], MITOCHONDRIAL"/>
    <property type="match status" value="1"/>
</dbReference>